<dbReference type="InterPro" id="IPR005844">
    <property type="entry name" value="A-D-PHexomutase_a/b/a-I"/>
</dbReference>
<dbReference type="CDD" id="cd05800">
    <property type="entry name" value="PGM_like2"/>
    <property type="match status" value="1"/>
</dbReference>
<dbReference type="SUPFAM" id="SSF53738">
    <property type="entry name" value="Phosphoglucomutase, first 3 domains"/>
    <property type="match status" value="2"/>
</dbReference>
<evidence type="ECO:0000256" key="6">
    <source>
        <dbReference type="ARBA" id="ARBA00023235"/>
    </source>
</evidence>
<dbReference type="GO" id="GO:0046872">
    <property type="term" value="F:metal ion binding"/>
    <property type="evidence" value="ECO:0007669"/>
    <property type="project" value="UniProtKB-KW"/>
</dbReference>
<dbReference type="GO" id="GO:0005975">
    <property type="term" value="P:carbohydrate metabolic process"/>
    <property type="evidence" value="ECO:0007669"/>
    <property type="project" value="InterPro"/>
</dbReference>
<feature type="domain" description="Alpha-D-phosphohexomutase alpha/beta/alpha" evidence="8">
    <location>
        <begin position="2"/>
        <end position="136"/>
    </location>
</feature>
<evidence type="ECO:0000259" key="7">
    <source>
        <dbReference type="Pfam" id="PF00408"/>
    </source>
</evidence>
<dbReference type="SUPFAM" id="SSF55957">
    <property type="entry name" value="Phosphoglucomutase, C-terminal domain"/>
    <property type="match status" value="1"/>
</dbReference>
<dbReference type="Pfam" id="PF02880">
    <property type="entry name" value="PGM_PMM_III"/>
    <property type="match status" value="1"/>
</dbReference>
<evidence type="ECO:0000256" key="2">
    <source>
        <dbReference type="ARBA" id="ARBA00010231"/>
    </source>
</evidence>
<dbReference type="GO" id="GO:0008973">
    <property type="term" value="F:phosphopentomutase activity"/>
    <property type="evidence" value="ECO:0007669"/>
    <property type="project" value="TreeGrafter"/>
</dbReference>
<dbReference type="FunFam" id="3.40.120.10:FF:000028">
    <property type="entry name" value="GlcNAc phosphomutase"/>
    <property type="match status" value="1"/>
</dbReference>
<dbReference type="Pfam" id="PF02878">
    <property type="entry name" value="PGM_PMM_I"/>
    <property type="match status" value="1"/>
</dbReference>
<feature type="domain" description="Alpha-D-phosphohexomutase alpha/beta/alpha" evidence="10">
    <location>
        <begin position="267"/>
        <end position="378"/>
    </location>
</feature>
<dbReference type="PRINTS" id="PR00509">
    <property type="entry name" value="PGMPMM"/>
</dbReference>
<comment type="caution">
    <text evidence="11">The sequence shown here is derived from an EMBL/GenBank/DDBJ whole genome shotgun (WGS) entry which is preliminary data.</text>
</comment>
<evidence type="ECO:0000259" key="8">
    <source>
        <dbReference type="Pfam" id="PF02878"/>
    </source>
</evidence>
<dbReference type="Gene3D" id="3.40.120.10">
    <property type="entry name" value="Alpha-D-Glucose-1,6-Bisphosphate, subunit A, domain 3"/>
    <property type="match status" value="3"/>
</dbReference>
<dbReference type="Pfam" id="PF02879">
    <property type="entry name" value="PGM_PMM_II"/>
    <property type="match status" value="1"/>
</dbReference>
<reference evidence="11 12" key="1">
    <citation type="submission" date="2020-06" db="EMBL/GenBank/DDBJ databases">
        <title>Photobacterium damselae subsp. damselae comparative genomics.</title>
        <authorList>
            <person name="Osorio C.R."/>
        </authorList>
    </citation>
    <scope>NUCLEOTIDE SEQUENCE [LARGE SCALE GENOMIC DNA]</scope>
    <source>
        <strain evidence="11 12">TW250/03</strain>
    </source>
</reference>
<feature type="domain" description="Alpha-D-phosphohexomutase C-terminal" evidence="7">
    <location>
        <begin position="420"/>
        <end position="460"/>
    </location>
</feature>
<keyword evidence="3" id="KW-0597">Phosphoprotein</keyword>
<evidence type="ECO:0000259" key="10">
    <source>
        <dbReference type="Pfam" id="PF02880"/>
    </source>
</evidence>
<evidence type="ECO:0000256" key="5">
    <source>
        <dbReference type="ARBA" id="ARBA00022842"/>
    </source>
</evidence>
<dbReference type="GO" id="GO:0006166">
    <property type="term" value="P:purine ribonucleoside salvage"/>
    <property type="evidence" value="ECO:0007669"/>
    <property type="project" value="TreeGrafter"/>
</dbReference>
<evidence type="ECO:0000259" key="9">
    <source>
        <dbReference type="Pfam" id="PF02879"/>
    </source>
</evidence>
<feature type="domain" description="Alpha-D-phosphohexomutase alpha/beta/alpha" evidence="9">
    <location>
        <begin position="162"/>
        <end position="262"/>
    </location>
</feature>
<protein>
    <submittedName>
        <fullName evidence="11">Phosphoglucomutase/phosphomannomutase family protein</fullName>
    </submittedName>
</protein>
<sequence>MIQFGTGGWRAIIGDEFTKDNVRLVAQALANIMTAEAVTDNGFVIGFDRRFLSDKAAKWFAEVLAGNGIKVSFINKYVPTPIVMFKSRQIGATYSACITASHNPADYNGIKVFIEGGRDADEIITQKIEQQIATLQSDQIQYVDFEQAEHDQLIEIINPMNEFVDSIIDFIDIEAIKKANLRVLIDPMFGVAKNALQTVLISGRCDVDVINDGQNPSFGGLMPSPSAATLYRLKHLVAHEGYDIGIGTDGDADRLGIIDEKGNFIHPNEVLLLLYYYLLEYKGWQGSVVRNIATTHLLDKVAAAYGEKCFEVPVGFKHISAQMEADDSLIGGESSGGLTIRGHIKGKDGVFASSLLVEMISVTGKKLSELLDEIYGKYGYAYTAEGDCTFKASDRERLYNKIYVEKALPEFAYEVEKVSYADGAKVYFKNGGWALARFSGTEPLLRLFVEMEDKDQAEAVLLQLKSFLHV</sequence>
<dbReference type="RefSeq" id="WP_069531382.1">
    <property type="nucleotide sequence ID" value="NZ_CP090487.1"/>
</dbReference>
<dbReference type="InterPro" id="IPR005843">
    <property type="entry name" value="A-D-PHexomutase_C"/>
</dbReference>
<keyword evidence="6" id="KW-0413">Isomerase</keyword>
<proteinExistence type="inferred from homology"/>
<evidence type="ECO:0000313" key="11">
    <source>
        <dbReference type="EMBL" id="NVO99526.1"/>
    </source>
</evidence>
<accession>A0A4S2JGF1</accession>
<keyword evidence="5" id="KW-0460">Magnesium</keyword>
<dbReference type="AlphaFoldDB" id="A0A4S2JGF1"/>
<name>A0A4S2JGF1_PHODD</name>
<dbReference type="EMBL" id="JABXOR010000297">
    <property type="protein sequence ID" value="NVO99526.1"/>
    <property type="molecule type" value="Genomic_DNA"/>
</dbReference>
<dbReference type="InterPro" id="IPR016055">
    <property type="entry name" value="A-D-PHexomutase_a/b/a-I/II/III"/>
</dbReference>
<keyword evidence="4" id="KW-0479">Metal-binding</keyword>
<comment type="cofactor">
    <cofactor evidence="1">
        <name>Mg(2+)</name>
        <dbReference type="ChEBI" id="CHEBI:18420"/>
    </cofactor>
</comment>
<dbReference type="InterPro" id="IPR005845">
    <property type="entry name" value="A-D-PHexomutase_a/b/a-II"/>
</dbReference>
<dbReference type="Gene3D" id="3.30.310.50">
    <property type="entry name" value="Alpha-D-phosphohexomutase, C-terminal domain"/>
    <property type="match status" value="1"/>
</dbReference>
<dbReference type="Proteomes" id="UP000533429">
    <property type="component" value="Unassembled WGS sequence"/>
</dbReference>
<dbReference type="Pfam" id="PF00408">
    <property type="entry name" value="PGM_PMM_IV"/>
    <property type="match status" value="1"/>
</dbReference>
<evidence type="ECO:0000256" key="4">
    <source>
        <dbReference type="ARBA" id="ARBA00022723"/>
    </source>
</evidence>
<dbReference type="PANTHER" id="PTHR45745:SF1">
    <property type="entry name" value="PHOSPHOGLUCOMUTASE 2B-RELATED"/>
    <property type="match status" value="1"/>
</dbReference>
<comment type="similarity">
    <text evidence="2">Belongs to the phosphohexose mutase family.</text>
</comment>
<dbReference type="PANTHER" id="PTHR45745">
    <property type="entry name" value="PHOSPHOMANNOMUTASE 45A"/>
    <property type="match status" value="1"/>
</dbReference>
<organism evidence="11 12">
    <name type="scientific">Photobacterium damselae subsp. damselae</name>
    <name type="common">Listonella damsela</name>
    <dbReference type="NCBI Taxonomy" id="85581"/>
    <lineage>
        <taxon>Bacteria</taxon>
        <taxon>Pseudomonadati</taxon>
        <taxon>Pseudomonadota</taxon>
        <taxon>Gammaproteobacteria</taxon>
        <taxon>Vibrionales</taxon>
        <taxon>Vibrionaceae</taxon>
        <taxon>Photobacterium</taxon>
    </lineage>
</organism>
<evidence type="ECO:0000313" key="12">
    <source>
        <dbReference type="Proteomes" id="UP000533429"/>
    </source>
</evidence>
<evidence type="ECO:0000256" key="1">
    <source>
        <dbReference type="ARBA" id="ARBA00001946"/>
    </source>
</evidence>
<dbReference type="InterPro" id="IPR036900">
    <property type="entry name" value="A-D-PHexomutase_C_sf"/>
</dbReference>
<evidence type="ECO:0000256" key="3">
    <source>
        <dbReference type="ARBA" id="ARBA00022553"/>
    </source>
</evidence>
<dbReference type="InterPro" id="IPR005846">
    <property type="entry name" value="A-D-PHexomutase_a/b/a-III"/>
</dbReference>
<gene>
    <name evidence="11" type="ORF">HWA77_04805</name>
</gene>
<dbReference type="InterPro" id="IPR005841">
    <property type="entry name" value="Alpha-D-phosphohexomutase_SF"/>
</dbReference>